<evidence type="ECO:0000313" key="1">
    <source>
        <dbReference type="EMBL" id="GEU38802.1"/>
    </source>
</evidence>
<keyword evidence="1" id="KW-0238">DNA-binding</keyword>
<accession>A0A6L2JQ96</accession>
<gene>
    <name evidence="1" type="ORF">Tci_010780</name>
</gene>
<proteinExistence type="predicted"/>
<dbReference type="AlphaFoldDB" id="A0A6L2JQ96"/>
<reference evidence="1" key="1">
    <citation type="journal article" date="2019" name="Sci. Rep.">
        <title>Draft genome of Tanacetum cinerariifolium, the natural source of mosquito coil.</title>
        <authorList>
            <person name="Yamashiro T."/>
            <person name="Shiraishi A."/>
            <person name="Satake H."/>
            <person name="Nakayama K."/>
        </authorList>
    </citation>
    <scope>NUCLEOTIDE SEQUENCE</scope>
</reference>
<dbReference type="GO" id="GO:0003677">
    <property type="term" value="F:DNA binding"/>
    <property type="evidence" value="ECO:0007669"/>
    <property type="project" value="UniProtKB-KW"/>
</dbReference>
<comment type="caution">
    <text evidence="1">The sequence shown here is derived from an EMBL/GenBank/DDBJ whole genome shotgun (WGS) entry which is preliminary data.</text>
</comment>
<protein>
    <submittedName>
        <fullName evidence="1">ARID DNA-binding domain-containing protein</fullName>
    </submittedName>
</protein>
<name>A0A6L2JQ96_TANCI</name>
<sequence>MLSCEVQMSEFEDVVRMSRDLSVVILTLDAMKGALFVVKSWLTKSKLFLASDLSLMPVSNSLLRVDTLKNLVSESKSLKILVGEQSLLEDVFASFMQWACVNEVPSSFYTTGYIHGHHREEPCFTVEIWEHLKHFTGISNIPFDLSSIVDFLILVAKMRSARSVIGKLIFTAPCYFIWKERNDRLFMKKKRYQDQFIHIIKSNVRLKLLMCRFKKTTHVHIGCFEGGVLTALCTLFSFSKRDDFEALYTIKWFFPIGAK</sequence>
<dbReference type="EMBL" id="BKCJ010001095">
    <property type="protein sequence ID" value="GEU38802.1"/>
    <property type="molecule type" value="Genomic_DNA"/>
</dbReference>
<organism evidence="1">
    <name type="scientific">Tanacetum cinerariifolium</name>
    <name type="common">Dalmatian daisy</name>
    <name type="synonym">Chrysanthemum cinerariifolium</name>
    <dbReference type="NCBI Taxonomy" id="118510"/>
    <lineage>
        <taxon>Eukaryota</taxon>
        <taxon>Viridiplantae</taxon>
        <taxon>Streptophyta</taxon>
        <taxon>Embryophyta</taxon>
        <taxon>Tracheophyta</taxon>
        <taxon>Spermatophyta</taxon>
        <taxon>Magnoliopsida</taxon>
        <taxon>eudicotyledons</taxon>
        <taxon>Gunneridae</taxon>
        <taxon>Pentapetalae</taxon>
        <taxon>asterids</taxon>
        <taxon>campanulids</taxon>
        <taxon>Asterales</taxon>
        <taxon>Asteraceae</taxon>
        <taxon>Asteroideae</taxon>
        <taxon>Anthemideae</taxon>
        <taxon>Anthemidinae</taxon>
        <taxon>Tanacetum</taxon>
    </lineage>
</organism>